<dbReference type="Gene3D" id="3.30.300.30">
    <property type="match status" value="3"/>
</dbReference>
<dbReference type="SUPFAM" id="SSF56801">
    <property type="entry name" value="Acetyl-CoA synthetase-like"/>
    <property type="match status" value="3"/>
</dbReference>
<dbReference type="InterPro" id="IPR045851">
    <property type="entry name" value="AMP-bd_C_sf"/>
</dbReference>
<dbReference type="Gene3D" id="3.30.559.30">
    <property type="entry name" value="Nonribosomal peptide synthetase, condensation domain"/>
    <property type="match status" value="4"/>
</dbReference>
<evidence type="ECO:0000313" key="8">
    <source>
        <dbReference type="Proteomes" id="UP001217582"/>
    </source>
</evidence>
<keyword evidence="4" id="KW-0436">Ligase</keyword>
<dbReference type="SUPFAM" id="SSF52777">
    <property type="entry name" value="CoA-dependent acyltransferases"/>
    <property type="match status" value="8"/>
</dbReference>
<dbReference type="SMART" id="SM00823">
    <property type="entry name" value="PKS_PP"/>
    <property type="match status" value="3"/>
</dbReference>
<dbReference type="InterPro" id="IPR023213">
    <property type="entry name" value="CAT-like_dom_sf"/>
</dbReference>
<dbReference type="PROSITE" id="PS00455">
    <property type="entry name" value="AMP_BINDING"/>
    <property type="match status" value="2"/>
</dbReference>
<feature type="domain" description="Polyketide synthase-like phosphopantetheine-binding" evidence="6">
    <location>
        <begin position="3352"/>
        <end position="3409"/>
    </location>
</feature>
<evidence type="ECO:0000256" key="3">
    <source>
        <dbReference type="ARBA" id="ARBA00022553"/>
    </source>
</evidence>
<organism evidence="7 8">
    <name type="scientific">Malassezia arunalokei</name>
    <dbReference type="NCBI Taxonomy" id="1514897"/>
    <lineage>
        <taxon>Eukaryota</taxon>
        <taxon>Fungi</taxon>
        <taxon>Dikarya</taxon>
        <taxon>Basidiomycota</taxon>
        <taxon>Ustilaginomycotina</taxon>
        <taxon>Malasseziomycetes</taxon>
        <taxon>Malasseziales</taxon>
        <taxon>Malasseziaceae</taxon>
        <taxon>Malassezia</taxon>
    </lineage>
</organism>
<dbReference type="InterPro" id="IPR006162">
    <property type="entry name" value="Ppantetheine_attach_site"/>
</dbReference>
<dbReference type="GO" id="GO:0044550">
    <property type="term" value="P:secondary metabolite biosynthetic process"/>
    <property type="evidence" value="ECO:0007669"/>
    <property type="project" value="TreeGrafter"/>
</dbReference>
<dbReference type="InterPro" id="IPR009081">
    <property type="entry name" value="PP-bd_ACP"/>
</dbReference>
<evidence type="ECO:0000256" key="4">
    <source>
        <dbReference type="ARBA" id="ARBA00022598"/>
    </source>
</evidence>
<evidence type="ECO:0000259" key="6">
    <source>
        <dbReference type="SMART" id="SM00823"/>
    </source>
</evidence>
<sequence>MERAPFPDVTGLRLRAPSRAAFAADPHSVASLGRASLSASLTLRDVQTEAQSSFHTSASAVIAAAWGTVLYMYLRHECECVVFDGVRGQDTVSIPVGPTMCDMHNPSSLVEHIKCAWSGVSTNITGPTLFFDALHDPEPDAFAHVEAVLRAHPGVTLACIAYVNVDGIITLSLLASPSIHVYDSARTQLEQMREALRAILEHRDPMAMPPHLTSLANPHPQPMSIDMPKGMAWERLEDQFLRRAQDMPHVPALTCCTSVSPPTFVSWSYQELDTRSNEIARLLWSCSVGYAAAQSDDDQVVVLCMAKCMDMYAAILGVLKSGATWCPIDPGWPSSRQSALLIKSGARVALTAGAEAQMLESLCPEHIQVARLDQPFPLLPSLPQRTAERSSASHLAYKIWTSGTTGLPKAVGIEHIAAVQGMRALQEAVPTDMDMPVQPGAIRYLQFAACVFDLSIFDIFYTWGHGGTVCFAPLDLLLTRLVDVANALQVTHTLLTPAVSAMVPRRAIPTMQVMINGGEKLSQVVADEWTQEGCRVVNIYGPAEATLSLTMREIPPHGDQVKAHNIGLPFDDALCVLMDEHNDVVPRGCIGELLLGGPQLARGYIGDEAKTQEKFVQHPTLGRLYHTGDLARQLWDGQFEYLGRNDDQVKINGVRIELLEINAAVKAASELVWDADTVALPGPDPAEPPRIVAFAVYPWQKGDIHAPLLRTDPGAVALARTLRSGTQALLPSYMVPFHFVVLSAFPRTSSAKIDRRAVRAAYDALDLDSWEARLADVREAEGVEEAMAHPLAQKVCEWLPLMACVSSASITPHASFPLLGINSVRSMALSTKLVEAGFGVSAADFARHDTIFKLVKAYTKRQHTDPKESRDAWLLAWQQAYSPPEAQLGEVLPTTPLQQGMLLETQMDASRYWLYRVVVAREPIVYKQLVAALEQVVMDMDCLRMGFVRTSPPSDSIFAPLFMCVLQKSVSVTVLRFQGQDVVSALASHVPNVADGRPPWLAAWDATTRRFVLVMHHALYDATTLDMIFARMDAHIASAPLNEVHAWSEALEDLVPAPQAEQATLDAWAHALRPMDHIAWTALHETRTEPEKRLEHYERTVSSVSWSALEETAARIGTSVRPLAHVAWARVLGIILGTSNVLLGDVVSLRGRRASYATTGGPLLATLPVCVNVASQSAVSDYVQQLHASNLALQEHASVPLSYIRQQVHCPRDQPLFVSLFVLEMDEDHDERPPEHALAWHTPTDLGVSVEHALALEMRVTRKGLVRLVLNYLDSAMSSSYAEMLLHMMDTLLGAYTHDASMPVARNPPDVPASLLACPDLRPPTHPTYLNVGQWPAHHARIQPSACAIEYRDHVPASHTTRATYADLDQASARLAAYLVLAVPQRSVVGVALPRSVETYICLVGVLRAGLVYLPLDESLPHARREHLLRDSAATLVLTRETNLPWPCACRTPEEALRDDVSTLPSVSADDAAYLLYTSGSTGEPKGCIVSHANLSHALDNFRDAFGSNSLEHARFLARSAEAFDVHLLECLLAWQMGATVVTMPRRALLADIGTAMADSRVTHACVVPSLFFTQGRRVAPSDVPHLRALIVGGEKLADDMVDVWGPASIPVLNAYGPTEATIGISCTPVRVDSLASDIGVAFAGNAFFVRAQNGDLAWRGEPGELCILGTHVGQGYVGRSSDAFFTWNGQRAYATGDLARMMPCGRMEYLGRVGQSQVKVRGARVELGEVDAALRQAGAPHAATLLLTHPQLDTPHLVAFVAKDARATDEVPHTTDDDTTLLMSHLRRHLSTYMVPSVMVPLSFLPLARVSGKMDHRALRNIYAAMPRDALVDHTPPRTPMECAAARAVQRVLRLDAIGMHTDLFGVGLDSLAAVKLAQALEDEGVAGISISTLMTEPTLARFLRCQHAKVVEVEASQAPLPLQCATLAQSLASPAQRLYVHHVRLHLIPDADGRQVLRQWRDALAHYAIYRTVFRTDPRLKMDVLESLPTIESVVDGCCTQEACDQVADDILARVESCPPVRLVLYDRVLCLSMHHALYDAASLDLLIDAVRGERAPDTFDDVVRRASRTAPANAKHYTDILRGMIRTPMPNLTGRYVAAAPTKTHVHTMKRVSLRDLHAYARTQKSTLQALVLHTFASLLAAYAGEDEATLGVVLSGRMADPRHARAHGPCITTVPFRWQARDGDVHAVHAQLVSAMHHQFVHLTEVAHALSMETSLFDVLFSFMPAPSASKILPPGIGALDSHMANDFVYALQVTADEARDTLVLEATFAPDRMPYEHADLFARQLEDSLLLLLKGGTHEASLCAAVYPEPLEPDVSDTLLARFSRHVQDTPNATALTFASSIEPYEATVLSYRELDTLSSRYATHLAASRDPAVYVHLPRCIDLYVVLLAAWKAHKVYVPLDPTLPLERLQYMIQVVGAGTLVTDDTSLAVPLTRYTLSQLRQDCALLPTVPRLDVPSYILFTSGSTGKPKGVQVSHRALAAALLSWERLLPYTRASRLLQLASPGFDVSLFEVCLPLGLGFSVATAPKDVLLTDLEAAFRALRITMADLPAALAALVHPEHVPPLEWLMSGGDMIDERVVRAWGAPPHRLINAYGPTEGTIGNTLGFVDGQTRRSVVGDVYPATALYICGRNSFTATYTGAVGEIVVGGPQVADGYVGSPDLTAAKFFTLPNGQRVYRTGDRGRLLAHGRVECLGRMERGQVKVNGQRVELDEIAHELQLEAGVADACVQYLEHPALASRQLVAFLALDQSRTLSDDVGVRTDAEARAYAQRVVLGAQRRLAPFMVPAHTLVLTSALPLTPNNKVDVKRLAGMYHAMDPQRLHDACNAHSARRSTATETALIQHLAVFLQMPAADVDRDASFYALGIDSLSAIRLVKVLRQHGMSLTVSELLAHATPARLAAALDEAGVPSDDMHAYEALRASAAAYAPNALPCTPLQAGMLAQSTASGGDLYIHTHVFRLDGSVDALVKAWAAVVQQHAMLRTSFHAHSSREVPWVQVVHDEQTLPVVVHGSTCLDQLLPSARAACDPEHPHTLHVFSDEIGVVGLWVLHHALYDAHGLQLLFDDVDAALDGAGSDPRPPFSTYVPHLCSGEAHVPFWLDTLRGYTPRPLAEHTSYAAVSRRIDTHIWTRDAEDMCRRIGVSMHTLATLAFAYLLAECMHTPDVCFGQVLSLRTDMHDAVDVLGPMLNTTPTRVLLQRAPFAVQLQQLQRAIDAARPHRHASLRSIAAAHQRTHASSAPLLDALLDVQLHTETSPHAHLQSMELSVEDGVQYALNVEFQQRPSTLVLLATARTTLADAARLDELLHRMSAIVRHMVTDPHAMRAVEHVNLPTRSSPDLSVPSDILHRVRSVMASVAGIPATDIQAHTPLLALGLDSMAAIQIVARARMQGLPLHVSDLAGGTPMTVATSFVHRTQAQVDEVRVTAPASVAEAAAALGRDDVQAVRRVTAGQAQHIATLVHSRYRNGVFSLVYRASDTMDVDRLERAWIRLQESHEVLRTVFSCLHSHLVQVVVKGTQPMHTHVVPNADEGVKKVVHRERTWSPHTPWCAMDVVRALDGTDHVVLTLFHGMYDAVALGMLVRDLEALYRAADIHVTTAAMDDLLTMAARTDKQAVQRHWASYSYAPPSLMGTLDAPPLPTYTFVHRRHVVPRLERIRSTLAEQRVSLSSGIIAAWASVLHDTLRTDMPVLGLYQAARSIPPLDLSSAALPCLNVLPMVVPWRADLRDMAQHVQTTLTQRVPLEQVSLGDIHQALAMPASARFNTLLNVLGPSQPASTPSLLTPCSNVDENRLMTPPLMCAFSSLETWKGLEPYSAASIAVDAYADTGDTLSLALRCPAHVLSYETACALLDAFTAYVHAI</sequence>
<dbReference type="Pfam" id="PF00668">
    <property type="entry name" value="Condensation"/>
    <property type="match status" value="4"/>
</dbReference>
<name>A0AAJ6CJT2_9BASI</name>
<keyword evidence="8" id="KW-1185">Reference proteome</keyword>
<gene>
    <name evidence="7" type="ORF">MARU1_000135</name>
</gene>
<comment type="pathway">
    <text evidence="1">Siderophore biosynthesis.</text>
</comment>
<dbReference type="CDD" id="cd05918">
    <property type="entry name" value="A_NRPS_SidN3_like"/>
    <property type="match status" value="1"/>
</dbReference>
<dbReference type="Pfam" id="PF00501">
    <property type="entry name" value="AMP-binding"/>
    <property type="match status" value="3"/>
</dbReference>
<dbReference type="InterPro" id="IPR000873">
    <property type="entry name" value="AMP-dep_synth/lig_dom"/>
</dbReference>
<dbReference type="GO" id="GO:0031177">
    <property type="term" value="F:phosphopantetheine binding"/>
    <property type="evidence" value="ECO:0007669"/>
    <property type="project" value="InterPro"/>
</dbReference>
<dbReference type="EMBL" id="CP119916">
    <property type="protein sequence ID" value="WFD14137.1"/>
    <property type="molecule type" value="Genomic_DNA"/>
</dbReference>
<keyword evidence="2" id="KW-0596">Phosphopantetheine</keyword>
<evidence type="ECO:0000256" key="5">
    <source>
        <dbReference type="ARBA" id="ARBA00023268"/>
    </source>
</evidence>
<dbReference type="Gene3D" id="1.10.1200.10">
    <property type="entry name" value="ACP-like"/>
    <property type="match status" value="3"/>
</dbReference>
<dbReference type="InterPro" id="IPR001242">
    <property type="entry name" value="Condensation_dom"/>
</dbReference>
<dbReference type="InterPro" id="IPR020806">
    <property type="entry name" value="PKS_PP-bd"/>
</dbReference>
<dbReference type="FunFam" id="3.30.300.30:FF:000015">
    <property type="entry name" value="Nonribosomal peptide synthase SidD"/>
    <property type="match status" value="3"/>
</dbReference>
<dbReference type="FunFam" id="3.40.50.12780:FF:000024">
    <property type="entry name" value="Nonribosomal siderophore peptide synthase SidC"/>
    <property type="match status" value="1"/>
</dbReference>
<dbReference type="SMART" id="SM01294">
    <property type="entry name" value="PKS_PP_betabranch"/>
    <property type="match status" value="1"/>
</dbReference>
<proteinExistence type="predicted"/>
<dbReference type="InterPro" id="IPR010071">
    <property type="entry name" value="AA_adenyl_dom"/>
</dbReference>
<dbReference type="Gene3D" id="3.40.50.12780">
    <property type="entry name" value="N-terminal domain of ligase-like"/>
    <property type="match status" value="3"/>
</dbReference>
<dbReference type="PANTHER" id="PTHR45527">
    <property type="entry name" value="NONRIBOSOMAL PEPTIDE SYNTHETASE"/>
    <property type="match status" value="1"/>
</dbReference>
<feature type="domain" description="Polyketide synthase-like phosphopantetheine-binding" evidence="6">
    <location>
        <begin position="2843"/>
        <end position="2914"/>
    </location>
</feature>
<feature type="domain" description="Polyketide synthase-like phosphopantetheine-binding" evidence="6">
    <location>
        <begin position="1840"/>
        <end position="1912"/>
    </location>
</feature>
<keyword evidence="5" id="KW-0511">Multifunctional enzyme</keyword>
<dbReference type="InterPro" id="IPR042099">
    <property type="entry name" value="ANL_N_sf"/>
</dbReference>
<dbReference type="Proteomes" id="UP001217582">
    <property type="component" value="Chromosome 1"/>
</dbReference>
<dbReference type="InterPro" id="IPR020845">
    <property type="entry name" value="AMP-binding_CS"/>
</dbReference>
<evidence type="ECO:0000256" key="2">
    <source>
        <dbReference type="ARBA" id="ARBA00022450"/>
    </source>
</evidence>
<dbReference type="InterPro" id="IPR036736">
    <property type="entry name" value="ACP-like_sf"/>
</dbReference>
<dbReference type="NCBIfam" id="NF003417">
    <property type="entry name" value="PRK04813.1"/>
    <property type="match status" value="3"/>
</dbReference>
<protein>
    <submittedName>
        <fullName evidence="7">NRPS</fullName>
    </submittedName>
</protein>
<evidence type="ECO:0000313" key="7">
    <source>
        <dbReference type="EMBL" id="WFD14137.1"/>
    </source>
</evidence>
<dbReference type="Gene3D" id="3.30.559.10">
    <property type="entry name" value="Chloramphenicol acetyltransferase-like domain"/>
    <property type="match status" value="4"/>
</dbReference>
<reference evidence="7 8" key="1">
    <citation type="submission" date="2023-03" db="EMBL/GenBank/DDBJ databases">
        <title>Mating type loci evolution in Malassezia.</title>
        <authorList>
            <person name="Coelho M.A."/>
        </authorList>
    </citation>
    <scope>NUCLEOTIDE SEQUENCE [LARGE SCALE GENOMIC DNA]</scope>
    <source>
        <strain evidence="7 8">CBS 13387</strain>
    </source>
</reference>
<dbReference type="GO" id="GO:0043041">
    <property type="term" value="P:amino acid activation for nonribosomal peptide biosynthetic process"/>
    <property type="evidence" value="ECO:0007669"/>
    <property type="project" value="TreeGrafter"/>
</dbReference>
<dbReference type="GO" id="GO:0005737">
    <property type="term" value="C:cytoplasm"/>
    <property type="evidence" value="ECO:0007669"/>
    <property type="project" value="TreeGrafter"/>
</dbReference>
<accession>A0AAJ6CJT2</accession>
<dbReference type="NCBIfam" id="TIGR01733">
    <property type="entry name" value="AA-adenyl-dom"/>
    <property type="match status" value="1"/>
</dbReference>
<dbReference type="Pfam" id="PF00550">
    <property type="entry name" value="PP-binding"/>
    <property type="match status" value="3"/>
</dbReference>
<dbReference type="CDD" id="cd19542">
    <property type="entry name" value="CT_NRPS-like"/>
    <property type="match status" value="1"/>
</dbReference>
<dbReference type="SUPFAM" id="SSF47336">
    <property type="entry name" value="ACP-like"/>
    <property type="match status" value="3"/>
</dbReference>
<evidence type="ECO:0000256" key="1">
    <source>
        <dbReference type="ARBA" id="ARBA00004924"/>
    </source>
</evidence>
<keyword evidence="3" id="KW-0597">Phosphoprotein</keyword>
<dbReference type="PROSITE" id="PS00012">
    <property type="entry name" value="PHOSPHOPANTETHEINE"/>
    <property type="match status" value="3"/>
</dbReference>
<dbReference type="PANTHER" id="PTHR45527:SF1">
    <property type="entry name" value="FATTY ACID SYNTHASE"/>
    <property type="match status" value="1"/>
</dbReference>
<dbReference type="GO" id="GO:0016874">
    <property type="term" value="F:ligase activity"/>
    <property type="evidence" value="ECO:0007669"/>
    <property type="project" value="UniProtKB-KW"/>
</dbReference>